<evidence type="ECO:0000313" key="3">
    <source>
        <dbReference type="EMBL" id="RFA08119.1"/>
    </source>
</evidence>
<gene>
    <name evidence="3" type="ORF">B7R54_01975</name>
</gene>
<dbReference type="OrthoDB" id="5503950at2"/>
<dbReference type="EMBL" id="NBWZ01000001">
    <property type="protein sequence ID" value="RFA08119.1"/>
    <property type="molecule type" value="Genomic_DNA"/>
</dbReference>
<sequence>MGLAAAHPVRWHDVRVNTYRLIAALGSSFAAGPGIEPIEEAAAMRSSRNYAHQLTTLLGAELVDLTVSGATTANVLDTPQQFSEQLVFPPQADGVPADADVVTITAGGNDLQFAGAMLYTAWLSADPSSPLVPMLGAMFSGGIPFPTEEAVEQATAGLVRVIEKVHTRAPDARILLVDYLTVLDDESVTATPFTAGELAQFLVIQNAIGRVFETAADRTVAELVRASALSVDHALGSAEPWVQPFHQDMMTTAGSFHPNEAGMTAIALELQRVLEA</sequence>
<protein>
    <recommendedName>
        <fullName evidence="2">SGNH hydrolase-type esterase domain-containing protein</fullName>
    </recommendedName>
</protein>
<organism evidence="3 4">
    <name type="scientific">Subtercola boreus</name>
    <dbReference type="NCBI Taxonomy" id="120213"/>
    <lineage>
        <taxon>Bacteria</taxon>
        <taxon>Bacillati</taxon>
        <taxon>Actinomycetota</taxon>
        <taxon>Actinomycetes</taxon>
        <taxon>Micrococcales</taxon>
        <taxon>Microbacteriaceae</taxon>
        <taxon>Subtercola</taxon>
    </lineage>
</organism>
<dbReference type="GO" id="GO:0016788">
    <property type="term" value="F:hydrolase activity, acting on ester bonds"/>
    <property type="evidence" value="ECO:0007669"/>
    <property type="project" value="InterPro"/>
</dbReference>
<name>A0A3E0VEM8_9MICO</name>
<dbReference type="GO" id="GO:0006629">
    <property type="term" value="P:lipid metabolic process"/>
    <property type="evidence" value="ECO:0007669"/>
    <property type="project" value="TreeGrafter"/>
</dbReference>
<evidence type="ECO:0000313" key="4">
    <source>
        <dbReference type="Proteomes" id="UP000256486"/>
    </source>
</evidence>
<evidence type="ECO:0000256" key="1">
    <source>
        <dbReference type="PIRSR" id="PIRSR637460-1"/>
    </source>
</evidence>
<dbReference type="Proteomes" id="UP000256486">
    <property type="component" value="Unassembled WGS sequence"/>
</dbReference>
<feature type="active site" description="Nucleophile" evidence="1">
    <location>
        <position position="28"/>
    </location>
</feature>
<feature type="domain" description="SGNH hydrolase-type esterase" evidence="2">
    <location>
        <begin position="24"/>
        <end position="264"/>
    </location>
</feature>
<proteinExistence type="predicted"/>
<dbReference type="CDD" id="cd01823">
    <property type="entry name" value="SEST_like"/>
    <property type="match status" value="1"/>
</dbReference>
<dbReference type="SUPFAM" id="SSF52266">
    <property type="entry name" value="SGNH hydrolase"/>
    <property type="match status" value="1"/>
</dbReference>
<feature type="active site" evidence="1">
    <location>
        <position position="257"/>
    </location>
</feature>
<dbReference type="AlphaFoldDB" id="A0A3E0VEM8"/>
<dbReference type="InterPro" id="IPR037460">
    <property type="entry name" value="SEST-like"/>
</dbReference>
<dbReference type="InterPro" id="IPR036514">
    <property type="entry name" value="SGNH_hydro_sf"/>
</dbReference>
<dbReference type="PANTHER" id="PTHR37981:SF1">
    <property type="entry name" value="SGNH HYDROLASE-TYPE ESTERASE DOMAIN-CONTAINING PROTEIN"/>
    <property type="match status" value="1"/>
</dbReference>
<comment type="caution">
    <text evidence="3">The sequence shown here is derived from an EMBL/GenBank/DDBJ whole genome shotgun (WGS) entry which is preliminary data.</text>
</comment>
<dbReference type="Pfam" id="PF13472">
    <property type="entry name" value="Lipase_GDSL_2"/>
    <property type="match status" value="1"/>
</dbReference>
<dbReference type="InterPro" id="IPR013830">
    <property type="entry name" value="SGNH_hydro"/>
</dbReference>
<dbReference type="PANTHER" id="PTHR37981">
    <property type="entry name" value="LIPASE 2"/>
    <property type="match status" value="1"/>
</dbReference>
<evidence type="ECO:0000259" key="2">
    <source>
        <dbReference type="Pfam" id="PF13472"/>
    </source>
</evidence>
<reference evidence="3 4" key="1">
    <citation type="submission" date="2017-04" db="EMBL/GenBank/DDBJ databases">
        <title>Comparative genome analysis of Subtercola boreus.</title>
        <authorList>
            <person name="Cho Y.-J."/>
            <person name="Cho A."/>
            <person name="Kim O.-S."/>
            <person name="Lee J.-I."/>
        </authorList>
    </citation>
    <scope>NUCLEOTIDE SEQUENCE [LARGE SCALE GENOMIC DNA]</scope>
    <source>
        <strain evidence="3 4">K300</strain>
    </source>
</reference>
<accession>A0A3E0VEM8</accession>
<keyword evidence="4" id="KW-1185">Reference proteome</keyword>
<dbReference type="Gene3D" id="3.40.50.1110">
    <property type="entry name" value="SGNH hydrolase"/>
    <property type="match status" value="1"/>
</dbReference>